<evidence type="ECO:0000313" key="2">
    <source>
        <dbReference type="Proteomes" id="UP001431783"/>
    </source>
</evidence>
<evidence type="ECO:0000313" key="1">
    <source>
        <dbReference type="EMBL" id="KAK9885041.1"/>
    </source>
</evidence>
<protein>
    <submittedName>
        <fullName evidence="1">Uncharacterized protein</fullName>
    </submittedName>
</protein>
<accession>A0AAW1UN76</accession>
<keyword evidence="2" id="KW-1185">Reference proteome</keyword>
<dbReference type="Proteomes" id="UP001431783">
    <property type="component" value="Unassembled WGS sequence"/>
</dbReference>
<gene>
    <name evidence="1" type="ORF">WA026_009263</name>
</gene>
<dbReference type="AlphaFoldDB" id="A0AAW1UN76"/>
<proteinExistence type="predicted"/>
<dbReference type="EMBL" id="JARQZJ010000094">
    <property type="protein sequence ID" value="KAK9885041.1"/>
    <property type="molecule type" value="Genomic_DNA"/>
</dbReference>
<sequence>MFGNELVGNDNVIVDFHKQKGPFFIVYDHLKNKLLSLLFEAYSFMLHLPEAFVANISAVTGLPKIISKTVSINYTTSNLTSIFTAKNLCDRVVAEEIAAPVSYAC</sequence>
<organism evidence="1 2">
    <name type="scientific">Henosepilachna vigintioctopunctata</name>
    <dbReference type="NCBI Taxonomy" id="420089"/>
    <lineage>
        <taxon>Eukaryota</taxon>
        <taxon>Metazoa</taxon>
        <taxon>Ecdysozoa</taxon>
        <taxon>Arthropoda</taxon>
        <taxon>Hexapoda</taxon>
        <taxon>Insecta</taxon>
        <taxon>Pterygota</taxon>
        <taxon>Neoptera</taxon>
        <taxon>Endopterygota</taxon>
        <taxon>Coleoptera</taxon>
        <taxon>Polyphaga</taxon>
        <taxon>Cucujiformia</taxon>
        <taxon>Coccinelloidea</taxon>
        <taxon>Coccinellidae</taxon>
        <taxon>Epilachninae</taxon>
        <taxon>Epilachnini</taxon>
        <taxon>Henosepilachna</taxon>
    </lineage>
</organism>
<comment type="caution">
    <text evidence="1">The sequence shown here is derived from an EMBL/GenBank/DDBJ whole genome shotgun (WGS) entry which is preliminary data.</text>
</comment>
<reference evidence="1 2" key="1">
    <citation type="submission" date="2023-03" db="EMBL/GenBank/DDBJ databases">
        <title>Genome insight into feeding habits of ladybird beetles.</title>
        <authorList>
            <person name="Li H.-S."/>
            <person name="Huang Y.-H."/>
            <person name="Pang H."/>
        </authorList>
    </citation>
    <scope>NUCLEOTIDE SEQUENCE [LARGE SCALE GENOMIC DNA]</scope>
    <source>
        <strain evidence="1">SYSU_2023b</strain>
        <tissue evidence="1">Whole body</tissue>
    </source>
</reference>
<name>A0AAW1UN76_9CUCU</name>